<feature type="transmembrane region" description="Helical" evidence="1">
    <location>
        <begin position="21"/>
        <end position="41"/>
    </location>
</feature>
<protein>
    <submittedName>
        <fullName evidence="2">Membrane protein</fullName>
    </submittedName>
</protein>
<dbReference type="InterPro" id="IPR014509">
    <property type="entry name" value="YjdF-like"/>
</dbReference>
<keyword evidence="1" id="KW-0812">Transmembrane</keyword>
<feature type="transmembrane region" description="Helical" evidence="1">
    <location>
        <begin position="113"/>
        <end position="132"/>
    </location>
</feature>
<dbReference type="Pfam" id="PF09997">
    <property type="entry name" value="DUF2238"/>
    <property type="match status" value="1"/>
</dbReference>
<name>A0A917FHT6_9GAMM</name>
<dbReference type="Proteomes" id="UP000632858">
    <property type="component" value="Unassembled WGS sequence"/>
</dbReference>
<keyword evidence="1" id="KW-1133">Transmembrane helix</keyword>
<gene>
    <name evidence="2" type="ORF">GCM10010960_00580</name>
</gene>
<evidence type="ECO:0000313" key="3">
    <source>
        <dbReference type="Proteomes" id="UP000632858"/>
    </source>
</evidence>
<comment type="caution">
    <text evidence="2">The sequence shown here is derived from an EMBL/GenBank/DDBJ whole genome shotgun (WGS) entry which is preliminary data.</text>
</comment>
<dbReference type="EMBL" id="BMFO01000001">
    <property type="protein sequence ID" value="GGF82406.1"/>
    <property type="molecule type" value="Genomic_DNA"/>
</dbReference>
<keyword evidence="3" id="KW-1185">Reference proteome</keyword>
<feature type="transmembrane region" description="Helical" evidence="1">
    <location>
        <begin position="47"/>
        <end position="65"/>
    </location>
</feature>
<evidence type="ECO:0000313" key="2">
    <source>
        <dbReference type="EMBL" id="GGF82406.1"/>
    </source>
</evidence>
<feature type="transmembrane region" description="Helical" evidence="1">
    <location>
        <begin position="72"/>
        <end position="93"/>
    </location>
</feature>
<sequence length="220" mass="24752">MDKQTVMASYADRFPEASPRYALGLLVVYLCWWVVLAVNPLYPDDWLLENVLVAIAVPLACYSHLRIRFSAYTLGALFLFLCLHALGAHYTYAEVPYRQWLGLAMDGRNHFDRGVHFLFGLLVMPAYLELLSRRAALQGIWRAIVPIAFLMAQSELYEIIEWQAALRFGGELGMAYLGTQGDVWDAQKDSAAAALGAVTGLLMYKAAFRLCRRPDMPGPR</sequence>
<dbReference type="InterPro" id="IPR058534">
    <property type="entry name" value="YjdF"/>
</dbReference>
<dbReference type="PIRSF" id="PIRSF020606">
    <property type="entry name" value="UCP020606"/>
    <property type="match status" value="1"/>
</dbReference>
<dbReference type="AlphaFoldDB" id="A0A917FHT6"/>
<proteinExistence type="predicted"/>
<reference evidence="2" key="1">
    <citation type="journal article" date="2014" name="Int. J. Syst. Evol. Microbiol.">
        <title>Complete genome sequence of Corynebacterium casei LMG S-19264T (=DSM 44701T), isolated from a smear-ripened cheese.</title>
        <authorList>
            <consortium name="US DOE Joint Genome Institute (JGI-PGF)"/>
            <person name="Walter F."/>
            <person name="Albersmeier A."/>
            <person name="Kalinowski J."/>
            <person name="Ruckert C."/>
        </authorList>
    </citation>
    <scope>NUCLEOTIDE SEQUENCE</scope>
    <source>
        <strain evidence="2">CGMCC 1.12726</strain>
    </source>
</reference>
<reference evidence="2" key="2">
    <citation type="submission" date="2020-09" db="EMBL/GenBank/DDBJ databases">
        <authorList>
            <person name="Sun Q."/>
            <person name="Zhou Y."/>
        </authorList>
    </citation>
    <scope>NUCLEOTIDE SEQUENCE</scope>
    <source>
        <strain evidence="2">CGMCC 1.12726</strain>
    </source>
</reference>
<accession>A0A917FHT6</accession>
<keyword evidence="1" id="KW-0472">Membrane</keyword>
<organism evidence="2 3">
    <name type="scientific">Arenimonas maotaiensis</name>
    <dbReference type="NCBI Taxonomy" id="1446479"/>
    <lineage>
        <taxon>Bacteria</taxon>
        <taxon>Pseudomonadati</taxon>
        <taxon>Pseudomonadota</taxon>
        <taxon>Gammaproteobacteria</taxon>
        <taxon>Lysobacterales</taxon>
        <taxon>Lysobacteraceae</taxon>
        <taxon>Arenimonas</taxon>
    </lineage>
</organism>
<evidence type="ECO:0000256" key="1">
    <source>
        <dbReference type="SAM" id="Phobius"/>
    </source>
</evidence>